<evidence type="ECO:0000313" key="2">
    <source>
        <dbReference type="EMBL" id="KYQ51761.1"/>
    </source>
</evidence>
<keyword evidence="3" id="KW-1185">Reference proteome</keyword>
<feature type="transmembrane region" description="Helical" evidence="1">
    <location>
        <begin position="350"/>
        <end position="369"/>
    </location>
</feature>
<dbReference type="EMBL" id="KQ982711">
    <property type="protein sequence ID" value="KYQ51761.1"/>
    <property type="molecule type" value="Genomic_DNA"/>
</dbReference>
<dbReference type="SUPFAM" id="SSF52058">
    <property type="entry name" value="L domain-like"/>
    <property type="match status" value="1"/>
</dbReference>
<dbReference type="Proteomes" id="UP000075809">
    <property type="component" value="Unassembled WGS sequence"/>
</dbReference>
<evidence type="ECO:0000256" key="1">
    <source>
        <dbReference type="SAM" id="Phobius"/>
    </source>
</evidence>
<keyword evidence="1" id="KW-1133">Transmembrane helix</keyword>
<gene>
    <name evidence="2" type="ORF">ALC60_09150</name>
</gene>
<accession>A0A151WVQ8</accession>
<evidence type="ECO:0000313" key="3">
    <source>
        <dbReference type="Proteomes" id="UP000075809"/>
    </source>
</evidence>
<sequence>MTPEIVIACYRYDTFNIEEVVFVVLPEKTEDPPTGSACTLNMGMTLLAVILIAVLFATANNINEQCQVHNERWITCSCIGNEEFFLPEAYNYMNTLSVSVTGCVSANLHYSSFPEASNIEEVIVQNISGNLNFDVFLSSSHMKLLKLSNIGRIPMIASHTFTNLKAIDTLTIEDAFIETLEEEFAYINISHFIMRNVTIERVYCLNVSEKGTKLRIVNSKLHNVMETLNFANFLNIEIIGSKFEMQKPGLMSIQGDVAIVKNNIFSNVSMNLVTTTAIVINGICADGKSTLRLSSRSIDSTDNRLPNEIAYPGNDQRGEPLTEFLTIRNNTVCKAGNCKCSISSGQASCLIHVYTIYVFLLTEFIFIRYL</sequence>
<keyword evidence="1" id="KW-0472">Membrane</keyword>
<proteinExistence type="predicted"/>
<name>A0A151WVQ8_9HYME</name>
<feature type="transmembrane region" description="Helical" evidence="1">
    <location>
        <begin position="38"/>
        <end position="59"/>
    </location>
</feature>
<dbReference type="AlphaFoldDB" id="A0A151WVQ8"/>
<reference evidence="2 3" key="1">
    <citation type="submission" date="2015-09" db="EMBL/GenBank/DDBJ databases">
        <title>Trachymyrmex zeteki WGS genome.</title>
        <authorList>
            <person name="Nygaard S."/>
            <person name="Hu H."/>
            <person name="Boomsma J."/>
            <person name="Zhang G."/>
        </authorList>
    </citation>
    <scope>NUCLEOTIDE SEQUENCE [LARGE SCALE GENOMIC DNA]</scope>
    <source>
        <strain evidence="2">Tzet28-1</strain>
        <tissue evidence="2">Whole body</tissue>
    </source>
</reference>
<protein>
    <submittedName>
        <fullName evidence="2">Uncharacterized protein</fullName>
    </submittedName>
</protein>
<keyword evidence="1" id="KW-0812">Transmembrane</keyword>
<organism evidence="2 3">
    <name type="scientific">Mycetomoellerius zeteki</name>
    <dbReference type="NCBI Taxonomy" id="64791"/>
    <lineage>
        <taxon>Eukaryota</taxon>
        <taxon>Metazoa</taxon>
        <taxon>Ecdysozoa</taxon>
        <taxon>Arthropoda</taxon>
        <taxon>Hexapoda</taxon>
        <taxon>Insecta</taxon>
        <taxon>Pterygota</taxon>
        <taxon>Neoptera</taxon>
        <taxon>Endopterygota</taxon>
        <taxon>Hymenoptera</taxon>
        <taxon>Apocrita</taxon>
        <taxon>Aculeata</taxon>
        <taxon>Formicoidea</taxon>
        <taxon>Formicidae</taxon>
        <taxon>Myrmicinae</taxon>
        <taxon>Mycetomoellerius</taxon>
    </lineage>
</organism>